<evidence type="ECO:0000313" key="2">
    <source>
        <dbReference type="EMBL" id="MEE2050595.1"/>
    </source>
</evidence>
<dbReference type="RefSeq" id="WP_330157797.1">
    <property type="nucleotide sequence ID" value="NZ_JAUUCC010000017.1"/>
</dbReference>
<feature type="region of interest" description="Disordered" evidence="1">
    <location>
        <begin position="1"/>
        <end position="34"/>
    </location>
</feature>
<evidence type="ECO:0000256" key="1">
    <source>
        <dbReference type="SAM" id="MobiDB-lite"/>
    </source>
</evidence>
<evidence type="ECO:0008006" key="4">
    <source>
        <dbReference type="Google" id="ProtNLM"/>
    </source>
</evidence>
<organism evidence="2 3">
    <name type="scientific">Nocardiopsis tropica</name>
    <dbReference type="NCBI Taxonomy" id="109330"/>
    <lineage>
        <taxon>Bacteria</taxon>
        <taxon>Bacillati</taxon>
        <taxon>Actinomycetota</taxon>
        <taxon>Actinomycetes</taxon>
        <taxon>Streptosporangiales</taxon>
        <taxon>Nocardiopsidaceae</taxon>
        <taxon>Nocardiopsis</taxon>
    </lineage>
</organism>
<reference evidence="2 3" key="1">
    <citation type="submission" date="2023-07" db="EMBL/GenBank/DDBJ databases">
        <authorList>
            <person name="Girao M."/>
            <person name="Carvalho M.F."/>
        </authorList>
    </citation>
    <scope>NUCLEOTIDE SEQUENCE [LARGE SCALE GENOMIC DNA]</scope>
    <source>
        <strain evidence="2 3">66/93</strain>
    </source>
</reference>
<feature type="compositionally biased region" description="Polar residues" evidence="1">
    <location>
        <begin position="58"/>
        <end position="67"/>
    </location>
</feature>
<proteinExistence type="predicted"/>
<dbReference type="Proteomes" id="UP001348641">
    <property type="component" value="Unassembled WGS sequence"/>
</dbReference>
<gene>
    <name evidence="2" type="ORF">Q8A49_08800</name>
</gene>
<evidence type="ECO:0000313" key="3">
    <source>
        <dbReference type="Proteomes" id="UP001348641"/>
    </source>
</evidence>
<name>A0ABU7KMS3_9ACTN</name>
<dbReference type="EMBL" id="JAUUCC010000017">
    <property type="protein sequence ID" value="MEE2050595.1"/>
    <property type="molecule type" value="Genomic_DNA"/>
</dbReference>
<sequence>MGDGSSVTCYTAGRPYTSGGTSSCTHTYERASGSGPPYPITATVYWDISWSGGGASGGQTLTRSSESALGVGESQAIVQ</sequence>
<comment type="caution">
    <text evidence="2">The sequence shown here is derived from an EMBL/GenBank/DDBJ whole genome shotgun (WGS) entry which is preliminary data.</text>
</comment>
<accession>A0ABU7KMS3</accession>
<protein>
    <recommendedName>
        <fullName evidence="4">ATP/GTP-binding protein</fullName>
    </recommendedName>
</protein>
<feature type="region of interest" description="Disordered" evidence="1">
    <location>
        <begin position="54"/>
        <end position="79"/>
    </location>
</feature>